<keyword evidence="1 3" id="KW-0808">Transferase</keyword>
<dbReference type="InterPro" id="IPR000182">
    <property type="entry name" value="GNAT_dom"/>
</dbReference>
<dbReference type="InterPro" id="IPR050769">
    <property type="entry name" value="NAT_camello-type"/>
</dbReference>
<dbReference type="Pfam" id="PF00583">
    <property type="entry name" value="Acetyltransf_1"/>
    <property type="match status" value="1"/>
</dbReference>
<dbReference type="EMBL" id="WUPT01000001">
    <property type="protein sequence ID" value="MXQ06556.1"/>
    <property type="molecule type" value="Genomic_DNA"/>
</dbReference>
<dbReference type="InterPro" id="IPR016181">
    <property type="entry name" value="Acyl_CoA_acyltransferase"/>
</dbReference>
<dbReference type="Proteomes" id="UP000480350">
    <property type="component" value="Unassembled WGS sequence"/>
</dbReference>
<dbReference type="PANTHER" id="PTHR13947">
    <property type="entry name" value="GNAT FAMILY N-ACETYLTRANSFERASE"/>
    <property type="match status" value="1"/>
</dbReference>
<sequence>MKADDISFRRATADDADWLVTRHAELYRESDGFDETFGEFVARIVDDYFMNENRRLERGWIAEADGRRLGSIFCTVTDTPEIARLRLFFLEPEARGLGLGGRLLDSCLGFAREAGYRRIVLWTRESHRAACRLYESRGFEKGASTTTTSFGARMIEVDYARDLD</sequence>
<dbReference type="SUPFAM" id="SSF55729">
    <property type="entry name" value="Acyl-CoA N-acyltransferases (Nat)"/>
    <property type="match status" value="1"/>
</dbReference>
<keyword evidence="4" id="KW-1185">Reference proteome</keyword>
<feature type="domain" description="N-acetyltransferase" evidence="2">
    <location>
        <begin position="6"/>
        <end position="164"/>
    </location>
</feature>
<organism evidence="3 4">
    <name type="scientific">Kangsaoukella pontilimi</name>
    <dbReference type="NCBI Taxonomy" id="2691042"/>
    <lineage>
        <taxon>Bacteria</taxon>
        <taxon>Pseudomonadati</taxon>
        <taxon>Pseudomonadota</taxon>
        <taxon>Alphaproteobacteria</taxon>
        <taxon>Rhodobacterales</taxon>
        <taxon>Paracoccaceae</taxon>
        <taxon>Kangsaoukella</taxon>
    </lineage>
</organism>
<reference evidence="3 4" key="1">
    <citation type="submission" date="2019-12" db="EMBL/GenBank/DDBJ databases">
        <authorList>
            <person name="Lee S.D."/>
        </authorList>
    </citation>
    <scope>NUCLEOTIDE SEQUENCE [LARGE SCALE GENOMIC DNA]</scope>
    <source>
        <strain evidence="3 4">GH1-50</strain>
    </source>
</reference>
<dbReference type="Gene3D" id="3.40.630.30">
    <property type="match status" value="1"/>
</dbReference>
<dbReference type="PANTHER" id="PTHR13947:SF37">
    <property type="entry name" value="LD18367P"/>
    <property type="match status" value="1"/>
</dbReference>
<proteinExistence type="predicted"/>
<name>A0A7C9MDL0_9RHOB</name>
<evidence type="ECO:0000259" key="2">
    <source>
        <dbReference type="PROSITE" id="PS51186"/>
    </source>
</evidence>
<accession>A0A7C9MDL0</accession>
<evidence type="ECO:0000256" key="1">
    <source>
        <dbReference type="ARBA" id="ARBA00022679"/>
    </source>
</evidence>
<dbReference type="PROSITE" id="PS51186">
    <property type="entry name" value="GNAT"/>
    <property type="match status" value="1"/>
</dbReference>
<evidence type="ECO:0000313" key="3">
    <source>
        <dbReference type="EMBL" id="MXQ06556.1"/>
    </source>
</evidence>
<comment type="caution">
    <text evidence="3">The sequence shown here is derived from an EMBL/GenBank/DDBJ whole genome shotgun (WGS) entry which is preliminary data.</text>
</comment>
<gene>
    <name evidence="3" type="ORF">GQ651_01720</name>
</gene>
<reference evidence="3 4" key="2">
    <citation type="submission" date="2020-03" db="EMBL/GenBank/DDBJ databases">
        <title>Kangsaoukella pontilimi gen. nov., sp. nov., a new member of the family Rhodobacteraceae isolated from a tidal mudflat.</title>
        <authorList>
            <person name="Kim I.S."/>
        </authorList>
    </citation>
    <scope>NUCLEOTIDE SEQUENCE [LARGE SCALE GENOMIC DNA]</scope>
    <source>
        <strain evidence="3 4">GH1-50</strain>
    </source>
</reference>
<dbReference type="GO" id="GO:0008080">
    <property type="term" value="F:N-acetyltransferase activity"/>
    <property type="evidence" value="ECO:0007669"/>
    <property type="project" value="InterPro"/>
</dbReference>
<dbReference type="AlphaFoldDB" id="A0A7C9MDL0"/>
<protein>
    <submittedName>
        <fullName evidence="3">GNAT family N-acetyltransferase</fullName>
    </submittedName>
</protein>
<evidence type="ECO:0000313" key="4">
    <source>
        <dbReference type="Proteomes" id="UP000480350"/>
    </source>
</evidence>